<comment type="similarity">
    <text evidence="1">Belongs to the LytR/CpsA/Psr (LCP) family.</text>
</comment>
<evidence type="ECO:0000313" key="5">
    <source>
        <dbReference type="EMBL" id="MEM5948910.1"/>
    </source>
</evidence>
<dbReference type="PANTHER" id="PTHR33392">
    <property type="entry name" value="POLYISOPRENYL-TEICHOIC ACID--PEPTIDOGLYCAN TEICHOIC ACID TRANSFERASE TAGU"/>
    <property type="match status" value="1"/>
</dbReference>
<gene>
    <name evidence="5" type="ORF">WKV44_10195</name>
</gene>
<keyword evidence="6" id="KW-1185">Reference proteome</keyword>
<evidence type="ECO:0000256" key="2">
    <source>
        <dbReference type="SAM" id="Phobius"/>
    </source>
</evidence>
<dbReference type="EMBL" id="JBCHKQ010000007">
    <property type="protein sequence ID" value="MEM5948910.1"/>
    <property type="molecule type" value="Genomic_DNA"/>
</dbReference>
<dbReference type="Gene3D" id="3.40.630.190">
    <property type="entry name" value="LCP protein"/>
    <property type="match status" value="1"/>
</dbReference>
<evidence type="ECO:0000256" key="1">
    <source>
        <dbReference type="ARBA" id="ARBA00006068"/>
    </source>
</evidence>
<dbReference type="Gene3D" id="3.30.70.2390">
    <property type="match status" value="1"/>
</dbReference>
<reference evidence="5 6" key="1">
    <citation type="submission" date="2024-03" db="EMBL/GenBank/DDBJ databases">
        <title>Ignisphaera cupida sp. nov., a hyperthermophilic hydrolytic archaeon from a hot spring of Kamchatka, and proposal of Ignisphaeraceae fam. nov.</title>
        <authorList>
            <person name="Podosokorskaya O.A."/>
            <person name="Elcheninov A.G."/>
            <person name="Maltseva A.I."/>
            <person name="Zayulina K.S."/>
            <person name="Novikov A."/>
            <person name="Merkel A.Y."/>
        </authorList>
    </citation>
    <scope>NUCLEOTIDE SEQUENCE [LARGE SCALE GENOMIC DNA]</scope>
    <source>
        <strain evidence="5 6">38H-sp</strain>
    </source>
</reference>
<feature type="domain" description="Cell envelope-related transcriptional attenuator" evidence="3">
    <location>
        <begin position="97"/>
        <end position="171"/>
    </location>
</feature>
<evidence type="ECO:0000259" key="3">
    <source>
        <dbReference type="Pfam" id="PF03816"/>
    </source>
</evidence>
<dbReference type="InterPro" id="IPR050922">
    <property type="entry name" value="LytR/CpsA/Psr_CW_biosynth"/>
</dbReference>
<dbReference type="Pfam" id="PF03816">
    <property type="entry name" value="LytR_cpsA_psr"/>
    <property type="match status" value="1"/>
</dbReference>
<name>A0ABU9UG01_9SPIR</name>
<accession>A0ABU9UG01</accession>
<comment type="caution">
    <text evidence="5">The sequence shown here is derived from an EMBL/GenBank/DDBJ whole genome shotgun (WGS) entry which is preliminary data.</text>
</comment>
<keyword evidence="2" id="KW-0472">Membrane</keyword>
<organism evidence="5 6">
    <name type="scientific">Rarispira pelagica</name>
    <dbReference type="NCBI Taxonomy" id="3141764"/>
    <lineage>
        <taxon>Bacteria</taxon>
        <taxon>Pseudomonadati</taxon>
        <taxon>Spirochaetota</taxon>
        <taxon>Spirochaetia</taxon>
        <taxon>Winmispirales</taxon>
        <taxon>Winmispiraceae</taxon>
        <taxon>Rarispira</taxon>
    </lineage>
</organism>
<keyword evidence="2" id="KW-1133">Transmembrane helix</keyword>
<dbReference type="RefSeq" id="WP_420070362.1">
    <property type="nucleotide sequence ID" value="NZ_JBCHKQ010000007.1"/>
</dbReference>
<protein>
    <submittedName>
        <fullName evidence="5">LCP family protein</fullName>
    </submittedName>
</protein>
<dbReference type="PANTHER" id="PTHR33392:SF6">
    <property type="entry name" value="POLYISOPRENYL-TEICHOIC ACID--PEPTIDOGLYCAN TEICHOIC ACID TRANSFERASE TAGU"/>
    <property type="match status" value="1"/>
</dbReference>
<evidence type="ECO:0000313" key="6">
    <source>
        <dbReference type="Proteomes" id="UP001466331"/>
    </source>
</evidence>
<proteinExistence type="inferred from homology"/>
<dbReference type="Pfam" id="PF13399">
    <property type="entry name" value="LytR_C"/>
    <property type="match status" value="1"/>
</dbReference>
<dbReference type="InterPro" id="IPR004474">
    <property type="entry name" value="LytR_CpsA_psr"/>
</dbReference>
<dbReference type="InterPro" id="IPR027381">
    <property type="entry name" value="LytR/CpsA/Psr_C"/>
</dbReference>
<keyword evidence="2" id="KW-0812">Transmembrane</keyword>
<dbReference type="Proteomes" id="UP001466331">
    <property type="component" value="Unassembled WGS sequence"/>
</dbReference>
<feature type="domain" description="LytR/CpsA/Psr regulator C-terminal" evidence="4">
    <location>
        <begin position="300"/>
        <end position="387"/>
    </location>
</feature>
<evidence type="ECO:0000259" key="4">
    <source>
        <dbReference type="Pfam" id="PF13399"/>
    </source>
</evidence>
<feature type="transmembrane region" description="Helical" evidence="2">
    <location>
        <begin position="12"/>
        <end position="30"/>
    </location>
</feature>
<sequence length="393" mass="44490">MTRKDRERRIIIIVFSIVFIIIFAASFYIYNRVNKDKFSVLIDKKGIVSILFTVHDDKRPLMTELLLFSKNGNGAFLDIPANVSYLYSDEKRIDELALAFSKRGIEGYRKTVESLLNRSVDFVFDVSLENFVNVVDFLEGLYVFVPEAIEMESPNVNIPSGNVRLDGDKIKQLLLYSQIGEEGYPSSSDAVDARYQIFSALLVSMKEWSDYFINDSKFLSVFFSVWDKKMDKASFRALMRGFKSSFPDQFIARTVLGKITVVDDLPLLFPHDNGSHLVSSLKEIENVITSDNPTSAFDISIRIRILNGTTIQGLASRTKALFESFGYDVIGVGNFSTDSLEKTIIIDRDGDFSDSEVVAKFINCDNVVFEQDDTALEDVTVVLGRDFDGRYCK</sequence>